<comment type="caution">
    <text evidence="11">The sequence shown here is derived from an EMBL/GenBank/DDBJ whole genome shotgun (WGS) entry which is preliminary data.</text>
</comment>
<dbReference type="GO" id="GO:0016887">
    <property type="term" value="F:ATP hydrolysis activity"/>
    <property type="evidence" value="ECO:0007669"/>
    <property type="project" value="InterPro"/>
</dbReference>
<dbReference type="PROSITE" id="PS00674">
    <property type="entry name" value="AAA"/>
    <property type="match status" value="1"/>
</dbReference>
<protein>
    <recommendedName>
        <fullName evidence="8">Peroxisomal ATPase PEX6</fullName>
    </recommendedName>
    <alternativeName>
        <fullName evidence="9">Peroxin-6</fullName>
    </alternativeName>
</protein>
<dbReference type="EMBL" id="CACRXK020007236">
    <property type="protein sequence ID" value="CAB4011688.1"/>
    <property type="molecule type" value="Genomic_DNA"/>
</dbReference>
<keyword evidence="3" id="KW-0962">Peroxisome biogenesis</keyword>
<dbReference type="PANTHER" id="PTHR23077">
    <property type="entry name" value="AAA-FAMILY ATPASE"/>
    <property type="match status" value="1"/>
</dbReference>
<dbReference type="GO" id="GO:0005778">
    <property type="term" value="C:peroxisomal membrane"/>
    <property type="evidence" value="ECO:0007669"/>
    <property type="project" value="TreeGrafter"/>
</dbReference>
<dbReference type="AlphaFoldDB" id="A0A6S7JKF4"/>
<keyword evidence="4" id="KW-0547">Nucleotide-binding</keyword>
<reference evidence="11" key="1">
    <citation type="submission" date="2020-04" db="EMBL/GenBank/DDBJ databases">
        <authorList>
            <person name="Alioto T."/>
            <person name="Alioto T."/>
            <person name="Gomez Garrido J."/>
        </authorList>
    </citation>
    <scope>NUCLEOTIDE SEQUENCE</scope>
    <source>
        <strain evidence="11">A484AB</strain>
    </source>
</reference>
<dbReference type="SUPFAM" id="SSF52540">
    <property type="entry name" value="P-loop containing nucleoside triphosphate hydrolases"/>
    <property type="match status" value="2"/>
</dbReference>
<evidence type="ECO:0000256" key="4">
    <source>
        <dbReference type="ARBA" id="ARBA00022741"/>
    </source>
</evidence>
<evidence type="ECO:0000256" key="1">
    <source>
        <dbReference type="ARBA" id="ARBA00004370"/>
    </source>
</evidence>
<evidence type="ECO:0000256" key="8">
    <source>
        <dbReference type="ARBA" id="ARBA00034811"/>
    </source>
</evidence>
<dbReference type="InterPro" id="IPR047533">
    <property type="entry name" value="RecA-like_PEX6_r2"/>
</dbReference>
<keyword evidence="6" id="KW-0067">ATP-binding</keyword>
<evidence type="ECO:0000256" key="2">
    <source>
        <dbReference type="ARBA" id="ARBA00006914"/>
    </source>
</evidence>
<sequence>MAYIQAYIKNNLQAIAELIPSVKKQCGGCLPLALTFEESVQRCPEFRDRNNFVLSLMTCEHVDAFHEETFVDVWVLKSLKENETMAQSSRGKYKFEEAEPMTIYLTSELRDYPFLSLNKDISEKCVLLRKIIPIPLKRITIGALSNDSFKWARENLANYLINIIDNRLIMIKQNGNLGEVFVQSELYDMLSMLIVLDTTPVMQGLITEETSLVISDIHRDDLKKWQLKRLKSIQGGSNVPHLPLLKMPGTKQTHLVIPQTIYLDEPDAGFVEGHKMEVLTTLKVSLLETPFWSKNLTVFDSVADADNQIWITRTTISKMDLNCGSWVRCRVNGNPKTNGKSKVQKIRLAQVFPIEEHPSSECIWKNPHTIKDDEELFHNGIAYISPVFMCNLLQRPIEDVNSIMLFIERAELRESPPYFAKEVSVSMVTSPVTKITNMYDVILTNHFTTPRLVSAGDVLSVYCDWKNLEAPNTQVALDEGLPRSHILYVRVNKVSGNDESLSYFVDARQSKLYQDEVLQSYVPSSAELFVQNCAKIKQPRSSYWLTTHPGGLDGHVSKLETALRSLLYTSSSSDVFPILLSGPAGVGKKTVVMATSRRLNLHVVEVNCYEIVGDTTASTEARMRNSFHKAFSCAPCILLLSNIHCLGKNKDNHDKEPRIITTLMINLQQIQRVSQYPVLVLGTTSNIQSMTSDLRSCFLDEFEIEAPAEGQRVEMLQALSSAFLVGPGVSFKALASRTAGMVLADFCTMFSEAVLQAKDDIMEYLKGMQLVPHEENLQNWDYHQKLIELQKDVCSAGILLDQNHFDKAIQVLQAAHADSIGAPKIPNVCWKDIGGLSDVKQEIMDTIQLPFQYPELFAAGLQRSGILLYGPPGTGKTLVAKAVATECSLNFLSVKGPELINMYVGQSEENVREIFATASRAAPCVIFFDELDSLAPNRGRSGDSGGVMDRVVSQLLAELDGLKRSRDVFVIGATNRPDLLDPALLRPGRFDKLLYLGISKEKEDRMKIMKALTRKFDLPEEINLGDIIDMCPENLTGADFYALCSNALLNAIRRQILDQDSAATKAELTQQDFELAIENLVPSVSDVELKHYEKIQWEFNKNKQAEKEVDVGELELDGRPQPETIL</sequence>
<evidence type="ECO:0000256" key="5">
    <source>
        <dbReference type="ARBA" id="ARBA00022801"/>
    </source>
</evidence>
<evidence type="ECO:0000313" key="11">
    <source>
        <dbReference type="EMBL" id="CAB4011688.1"/>
    </source>
</evidence>
<proteinExistence type="inferred from homology"/>
<dbReference type="Gene3D" id="3.40.50.300">
    <property type="entry name" value="P-loop containing nucleotide triphosphate hydrolases"/>
    <property type="match status" value="2"/>
</dbReference>
<keyword evidence="12" id="KW-1185">Reference proteome</keyword>
<evidence type="ECO:0000256" key="9">
    <source>
        <dbReference type="ARBA" id="ARBA00034920"/>
    </source>
</evidence>
<dbReference type="GO" id="GO:0016558">
    <property type="term" value="P:protein import into peroxisome matrix"/>
    <property type="evidence" value="ECO:0007669"/>
    <property type="project" value="TreeGrafter"/>
</dbReference>
<evidence type="ECO:0000313" key="12">
    <source>
        <dbReference type="Proteomes" id="UP001152795"/>
    </source>
</evidence>
<evidence type="ECO:0000256" key="10">
    <source>
        <dbReference type="ARBA" id="ARBA00048778"/>
    </source>
</evidence>
<keyword evidence="7" id="KW-0472">Membrane</keyword>
<dbReference type="PANTHER" id="PTHR23077:SF9">
    <property type="entry name" value="PEROXISOMAL ATPASE PEX6"/>
    <property type="match status" value="1"/>
</dbReference>
<name>A0A6S7JKF4_PARCT</name>
<organism evidence="11 12">
    <name type="scientific">Paramuricea clavata</name>
    <name type="common">Red gorgonian</name>
    <name type="synonym">Violescent sea-whip</name>
    <dbReference type="NCBI Taxonomy" id="317549"/>
    <lineage>
        <taxon>Eukaryota</taxon>
        <taxon>Metazoa</taxon>
        <taxon>Cnidaria</taxon>
        <taxon>Anthozoa</taxon>
        <taxon>Octocorallia</taxon>
        <taxon>Malacalcyonacea</taxon>
        <taxon>Plexauridae</taxon>
        <taxon>Paramuricea</taxon>
    </lineage>
</organism>
<dbReference type="InterPro" id="IPR003960">
    <property type="entry name" value="ATPase_AAA_CS"/>
</dbReference>
<dbReference type="CDD" id="cd19527">
    <property type="entry name" value="RecA-like_PEX6_r2"/>
    <property type="match status" value="1"/>
</dbReference>
<evidence type="ECO:0000256" key="7">
    <source>
        <dbReference type="ARBA" id="ARBA00023136"/>
    </source>
</evidence>
<comment type="catalytic activity">
    <reaction evidence="10">
        <text>ATP + H2O = ADP + phosphate + H(+)</text>
        <dbReference type="Rhea" id="RHEA:13065"/>
        <dbReference type="ChEBI" id="CHEBI:15377"/>
        <dbReference type="ChEBI" id="CHEBI:15378"/>
        <dbReference type="ChEBI" id="CHEBI:30616"/>
        <dbReference type="ChEBI" id="CHEBI:43474"/>
        <dbReference type="ChEBI" id="CHEBI:456216"/>
    </reaction>
    <physiologicalReaction direction="left-to-right" evidence="10">
        <dbReference type="Rhea" id="RHEA:13066"/>
    </physiologicalReaction>
</comment>
<comment type="similarity">
    <text evidence="2">Belongs to the AAA ATPase family.</text>
</comment>
<dbReference type="InterPro" id="IPR003959">
    <property type="entry name" value="ATPase_AAA_core"/>
</dbReference>
<evidence type="ECO:0000256" key="6">
    <source>
        <dbReference type="ARBA" id="ARBA00022840"/>
    </source>
</evidence>
<dbReference type="OrthoDB" id="2187at2759"/>
<dbReference type="InterPro" id="IPR003593">
    <property type="entry name" value="AAA+_ATPase"/>
</dbReference>
<dbReference type="Proteomes" id="UP001152795">
    <property type="component" value="Unassembled WGS sequence"/>
</dbReference>
<evidence type="ECO:0000256" key="3">
    <source>
        <dbReference type="ARBA" id="ARBA00022593"/>
    </source>
</evidence>
<accession>A0A6S7JKF4</accession>
<dbReference type="Pfam" id="PF00004">
    <property type="entry name" value="AAA"/>
    <property type="match status" value="2"/>
</dbReference>
<gene>
    <name evidence="11" type="ORF">PACLA_8A009135</name>
</gene>
<dbReference type="SMART" id="SM00382">
    <property type="entry name" value="AAA"/>
    <property type="match status" value="2"/>
</dbReference>
<dbReference type="Gene3D" id="1.10.8.60">
    <property type="match status" value="2"/>
</dbReference>
<dbReference type="InterPro" id="IPR027417">
    <property type="entry name" value="P-loop_NTPase"/>
</dbReference>
<dbReference type="FunFam" id="3.40.50.300:FF:000109">
    <property type="entry name" value="Peroxisomal biogenesis factor 6"/>
    <property type="match status" value="1"/>
</dbReference>
<comment type="subcellular location">
    <subcellularLocation>
        <location evidence="1">Membrane</location>
    </subcellularLocation>
</comment>
<keyword evidence="5" id="KW-0378">Hydrolase</keyword>
<dbReference type="GO" id="GO:0005524">
    <property type="term" value="F:ATP binding"/>
    <property type="evidence" value="ECO:0007669"/>
    <property type="project" value="UniProtKB-KW"/>
</dbReference>
<dbReference type="InterPro" id="IPR050168">
    <property type="entry name" value="AAA_ATPase_domain"/>
</dbReference>
<dbReference type="GO" id="GO:0005829">
    <property type="term" value="C:cytosol"/>
    <property type="evidence" value="ECO:0007669"/>
    <property type="project" value="TreeGrafter"/>
</dbReference>